<feature type="region of interest" description="Disordered" evidence="1">
    <location>
        <begin position="49"/>
        <end position="86"/>
    </location>
</feature>
<evidence type="ECO:0000256" key="1">
    <source>
        <dbReference type="SAM" id="MobiDB-lite"/>
    </source>
</evidence>
<comment type="caution">
    <text evidence="2">The sequence shown here is derived from an EMBL/GenBank/DDBJ whole genome shotgun (WGS) entry which is preliminary data.</text>
</comment>
<proteinExistence type="predicted"/>
<dbReference type="AlphaFoldDB" id="A0A699UBP4"/>
<dbReference type="EMBL" id="BKCJ011310320">
    <property type="protein sequence ID" value="GFD18869.1"/>
    <property type="molecule type" value="Genomic_DNA"/>
</dbReference>
<evidence type="ECO:0000313" key="2">
    <source>
        <dbReference type="EMBL" id="GFD18869.1"/>
    </source>
</evidence>
<protein>
    <submittedName>
        <fullName evidence="2">Uncharacterized protein</fullName>
    </submittedName>
</protein>
<accession>A0A699UBP4</accession>
<sequence>MEREILHYDLSSVDETLGNDVERLKVLEREENATLKKKLAEKEMLLDLTRVVPKPPSNNEGSECPKKMPKKSGGDEGPSDPYGPLM</sequence>
<name>A0A699UBP4_TANCI</name>
<organism evidence="2">
    <name type="scientific">Tanacetum cinerariifolium</name>
    <name type="common">Dalmatian daisy</name>
    <name type="synonym">Chrysanthemum cinerariifolium</name>
    <dbReference type="NCBI Taxonomy" id="118510"/>
    <lineage>
        <taxon>Eukaryota</taxon>
        <taxon>Viridiplantae</taxon>
        <taxon>Streptophyta</taxon>
        <taxon>Embryophyta</taxon>
        <taxon>Tracheophyta</taxon>
        <taxon>Spermatophyta</taxon>
        <taxon>Magnoliopsida</taxon>
        <taxon>eudicotyledons</taxon>
        <taxon>Gunneridae</taxon>
        <taxon>Pentapetalae</taxon>
        <taxon>asterids</taxon>
        <taxon>campanulids</taxon>
        <taxon>Asterales</taxon>
        <taxon>Asteraceae</taxon>
        <taxon>Asteroideae</taxon>
        <taxon>Anthemideae</taxon>
        <taxon>Anthemidinae</taxon>
        <taxon>Tanacetum</taxon>
    </lineage>
</organism>
<gene>
    <name evidence="2" type="ORF">Tci_890838</name>
</gene>
<reference evidence="2" key="1">
    <citation type="journal article" date="2019" name="Sci. Rep.">
        <title>Draft genome of Tanacetum cinerariifolium, the natural source of mosquito coil.</title>
        <authorList>
            <person name="Yamashiro T."/>
            <person name="Shiraishi A."/>
            <person name="Satake H."/>
            <person name="Nakayama K."/>
        </authorList>
    </citation>
    <scope>NUCLEOTIDE SEQUENCE</scope>
</reference>